<feature type="domain" description="ABC transmembrane type-1" evidence="8">
    <location>
        <begin position="82"/>
        <end position="271"/>
    </location>
</feature>
<evidence type="ECO:0000256" key="6">
    <source>
        <dbReference type="ARBA" id="ARBA00023136"/>
    </source>
</evidence>
<dbReference type="PANTHER" id="PTHR43386:SF1">
    <property type="entry name" value="D,D-DIPEPTIDE TRANSPORT SYSTEM PERMEASE PROTEIN DDPC-RELATED"/>
    <property type="match status" value="1"/>
</dbReference>
<dbReference type="GO" id="GO:0005886">
    <property type="term" value="C:plasma membrane"/>
    <property type="evidence" value="ECO:0007669"/>
    <property type="project" value="UniProtKB-SubCell"/>
</dbReference>
<dbReference type="InterPro" id="IPR050366">
    <property type="entry name" value="BP-dependent_transpt_permease"/>
</dbReference>
<keyword evidence="3" id="KW-1003">Cell membrane</keyword>
<comment type="similarity">
    <text evidence="7">Belongs to the binding-protein-dependent transport system permease family.</text>
</comment>
<feature type="transmembrane region" description="Helical" evidence="7">
    <location>
        <begin position="144"/>
        <end position="164"/>
    </location>
</feature>
<feature type="transmembrane region" description="Helical" evidence="7">
    <location>
        <begin position="248"/>
        <end position="270"/>
    </location>
</feature>
<keyword evidence="6 7" id="KW-0472">Membrane</keyword>
<dbReference type="SUPFAM" id="SSF161098">
    <property type="entry name" value="MetI-like"/>
    <property type="match status" value="1"/>
</dbReference>
<evidence type="ECO:0000256" key="4">
    <source>
        <dbReference type="ARBA" id="ARBA00022692"/>
    </source>
</evidence>
<evidence type="ECO:0000256" key="2">
    <source>
        <dbReference type="ARBA" id="ARBA00022448"/>
    </source>
</evidence>
<evidence type="ECO:0000256" key="1">
    <source>
        <dbReference type="ARBA" id="ARBA00004651"/>
    </source>
</evidence>
<dbReference type="Proteomes" id="UP000007721">
    <property type="component" value="Chromosome"/>
</dbReference>
<proteinExistence type="inferred from homology"/>
<keyword evidence="10" id="KW-1185">Reference proteome</keyword>
<dbReference type="AlphaFoldDB" id="B9M3F5"/>
<dbReference type="InterPro" id="IPR000515">
    <property type="entry name" value="MetI-like"/>
</dbReference>
<dbReference type="eggNOG" id="COG1173">
    <property type="taxonomic scope" value="Bacteria"/>
</dbReference>
<feature type="transmembrane region" description="Helical" evidence="7">
    <location>
        <begin position="21"/>
        <end position="42"/>
    </location>
</feature>
<dbReference type="PROSITE" id="PS50928">
    <property type="entry name" value="ABC_TM1"/>
    <property type="match status" value="1"/>
</dbReference>
<keyword evidence="2 7" id="KW-0813">Transport</keyword>
<dbReference type="InterPro" id="IPR053523">
    <property type="entry name" value="Oligopeptide_permease_AppC"/>
</dbReference>
<dbReference type="OrthoDB" id="9783218at2"/>
<dbReference type="KEGG" id="geo:Geob_3033"/>
<feature type="transmembrane region" description="Helical" evidence="7">
    <location>
        <begin position="117"/>
        <end position="138"/>
    </location>
</feature>
<reference evidence="9 10" key="1">
    <citation type="submission" date="2009-01" db="EMBL/GenBank/DDBJ databases">
        <title>Complete sequence of Geobacter sp. FRC-32.</title>
        <authorList>
            <consortium name="US DOE Joint Genome Institute"/>
            <person name="Lucas S."/>
            <person name="Copeland A."/>
            <person name="Lapidus A."/>
            <person name="Glavina del Rio T."/>
            <person name="Dalin E."/>
            <person name="Tice H."/>
            <person name="Bruce D."/>
            <person name="Goodwin L."/>
            <person name="Pitluck S."/>
            <person name="Saunders E."/>
            <person name="Brettin T."/>
            <person name="Detter J.C."/>
            <person name="Han C."/>
            <person name="Larimer F."/>
            <person name="Land M."/>
            <person name="Hauser L."/>
            <person name="Kyrpides N."/>
            <person name="Ovchinnikova G."/>
            <person name="Kostka J."/>
            <person name="Richardson P."/>
        </authorList>
    </citation>
    <scope>NUCLEOTIDE SEQUENCE [LARGE SCALE GENOMIC DNA]</scope>
    <source>
        <strain evidence="10">DSM 22248 / JCM 15807 / FRC-32</strain>
    </source>
</reference>
<gene>
    <name evidence="9" type="ordered locus">Geob_3033</name>
</gene>
<keyword evidence="5 7" id="KW-1133">Transmembrane helix</keyword>
<evidence type="ECO:0000313" key="9">
    <source>
        <dbReference type="EMBL" id="ACM21376.1"/>
    </source>
</evidence>
<dbReference type="InterPro" id="IPR035906">
    <property type="entry name" value="MetI-like_sf"/>
</dbReference>
<dbReference type="PANTHER" id="PTHR43386">
    <property type="entry name" value="OLIGOPEPTIDE TRANSPORT SYSTEM PERMEASE PROTEIN APPC"/>
    <property type="match status" value="1"/>
</dbReference>
<evidence type="ECO:0000256" key="5">
    <source>
        <dbReference type="ARBA" id="ARBA00022989"/>
    </source>
</evidence>
<dbReference type="NCBIfam" id="NF045476">
    <property type="entry name" value="Opp4C"/>
    <property type="match status" value="1"/>
</dbReference>
<dbReference type="Pfam" id="PF12911">
    <property type="entry name" value="OppC_N"/>
    <property type="match status" value="1"/>
</dbReference>
<evidence type="ECO:0000256" key="3">
    <source>
        <dbReference type="ARBA" id="ARBA00022475"/>
    </source>
</evidence>
<dbReference type="RefSeq" id="WP_012648104.1">
    <property type="nucleotide sequence ID" value="NC_011979.1"/>
</dbReference>
<dbReference type="Pfam" id="PF00528">
    <property type="entry name" value="BPD_transp_1"/>
    <property type="match status" value="1"/>
</dbReference>
<sequence length="284" mass="31448">MTRRDSYLRDVVWRRFRGNPLALSGALVVCIMFLISFLAPAITPYQPNTLDAYHVLLPPSTSHWFGTDDLGRDVFSRMVFGARVSLKVGFVAIGIATVIGTVVGLIAGYYGGWVDSLLMRFVDIMLCFPTFFLILAIVTIREPSILNIMLIIGFTGWMGVSRLVRAEVLSLRERDFVLAARAIGCSDLRIIFRHILPNAIGPVLVYATLGIAAAILTESSLSFLGIGVQPPEPSWGNILASGKEFLEFAWWLFLFPGLAITITTLSYYLVGEGIRDALDPRNKW</sequence>
<feature type="transmembrane region" description="Helical" evidence="7">
    <location>
        <begin position="88"/>
        <end position="110"/>
    </location>
</feature>
<organism evidence="9 10">
    <name type="scientific">Geotalea daltonii (strain DSM 22248 / JCM 15807 / FRC-32)</name>
    <name type="common">Geobacter daltonii</name>
    <dbReference type="NCBI Taxonomy" id="316067"/>
    <lineage>
        <taxon>Bacteria</taxon>
        <taxon>Pseudomonadati</taxon>
        <taxon>Thermodesulfobacteriota</taxon>
        <taxon>Desulfuromonadia</taxon>
        <taxon>Geobacterales</taxon>
        <taxon>Geobacteraceae</taxon>
        <taxon>Geotalea</taxon>
    </lineage>
</organism>
<dbReference type="InterPro" id="IPR025966">
    <property type="entry name" value="OppC_N"/>
</dbReference>
<dbReference type="STRING" id="316067.Geob_3033"/>
<evidence type="ECO:0000313" key="10">
    <source>
        <dbReference type="Proteomes" id="UP000007721"/>
    </source>
</evidence>
<comment type="subcellular location">
    <subcellularLocation>
        <location evidence="1 7">Cell membrane</location>
        <topology evidence="1 7">Multi-pass membrane protein</topology>
    </subcellularLocation>
</comment>
<dbReference type="CDD" id="cd06261">
    <property type="entry name" value="TM_PBP2"/>
    <property type="match status" value="1"/>
</dbReference>
<dbReference type="EMBL" id="CP001390">
    <property type="protein sequence ID" value="ACM21376.1"/>
    <property type="molecule type" value="Genomic_DNA"/>
</dbReference>
<keyword evidence="4 7" id="KW-0812">Transmembrane</keyword>
<dbReference type="HOGENOM" id="CLU_028518_1_1_7"/>
<dbReference type="Gene3D" id="1.10.3720.10">
    <property type="entry name" value="MetI-like"/>
    <property type="match status" value="1"/>
</dbReference>
<feature type="transmembrane region" description="Helical" evidence="7">
    <location>
        <begin position="203"/>
        <end position="228"/>
    </location>
</feature>
<evidence type="ECO:0000259" key="8">
    <source>
        <dbReference type="PROSITE" id="PS50928"/>
    </source>
</evidence>
<accession>B9M3F5</accession>
<protein>
    <submittedName>
        <fullName evidence="9">Peptide ABC transporter, membrane protein</fullName>
    </submittedName>
</protein>
<name>B9M3F5_GEODF</name>
<dbReference type="GO" id="GO:0055085">
    <property type="term" value="P:transmembrane transport"/>
    <property type="evidence" value="ECO:0007669"/>
    <property type="project" value="InterPro"/>
</dbReference>
<evidence type="ECO:0000256" key="7">
    <source>
        <dbReference type="RuleBase" id="RU363032"/>
    </source>
</evidence>